<reference evidence="1" key="1">
    <citation type="submission" date="2014-11" db="EMBL/GenBank/DDBJ databases">
        <authorList>
            <person name="Amaro Gonzalez C."/>
        </authorList>
    </citation>
    <scope>NUCLEOTIDE SEQUENCE</scope>
</reference>
<sequence length="51" mass="6004">MILSELPFHLKSDLSQPECIPQIAITNFKLNTNYWQMMCSNCTFVILEKRL</sequence>
<organism evidence="1">
    <name type="scientific">Anguilla anguilla</name>
    <name type="common">European freshwater eel</name>
    <name type="synonym">Muraena anguilla</name>
    <dbReference type="NCBI Taxonomy" id="7936"/>
    <lineage>
        <taxon>Eukaryota</taxon>
        <taxon>Metazoa</taxon>
        <taxon>Chordata</taxon>
        <taxon>Craniata</taxon>
        <taxon>Vertebrata</taxon>
        <taxon>Euteleostomi</taxon>
        <taxon>Actinopterygii</taxon>
        <taxon>Neopterygii</taxon>
        <taxon>Teleostei</taxon>
        <taxon>Anguilliformes</taxon>
        <taxon>Anguillidae</taxon>
        <taxon>Anguilla</taxon>
    </lineage>
</organism>
<reference evidence="1" key="2">
    <citation type="journal article" date="2015" name="Fish Shellfish Immunol.">
        <title>Early steps in the European eel (Anguilla anguilla)-Vibrio vulnificus interaction in the gills: Role of the RtxA13 toxin.</title>
        <authorList>
            <person name="Callol A."/>
            <person name="Pajuelo D."/>
            <person name="Ebbesson L."/>
            <person name="Teles M."/>
            <person name="MacKenzie S."/>
            <person name="Amaro C."/>
        </authorList>
    </citation>
    <scope>NUCLEOTIDE SEQUENCE</scope>
</reference>
<evidence type="ECO:0000313" key="1">
    <source>
        <dbReference type="EMBL" id="JAH96497.1"/>
    </source>
</evidence>
<protein>
    <submittedName>
        <fullName evidence="1">Uncharacterized protein</fullName>
    </submittedName>
</protein>
<name>A0A0E9X194_ANGAN</name>
<dbReference type="EMBL" id="GBXM01012080">
    <property type="protein sequence ID" value="JAH96497.1"/>
    <property type="molecule type" value="Transcribed_RNA"/>
</dbReference>
<dbReference type="AlphaFoldDB" id="A0A0E9X194"/>
<accession>A0A0E9X194</accession>
<proteinExistence type="predicted"/>